<evidence type="ECO:0000256" key="15">
    <source>
        <dbReference type="ARBA" id="ARBA00023125"/>
    </source>
</evidence>
<keyword evidence="2" id="KW-0645">Protease</keyword>
<feature type="region of interest" description="Disordered" evidence="17">
    <location>
        <begin position="642"/>
        <end position="669"/>
    </location>
</feature>
<dbReference type="CDD" id="cd09274">
    <property type="entry name" value="RNase_HI_RT_Ty3"/>
    <property type="match status" value="1"/>
</dbReference>
<keyword evidence="16" id="KW-0233">DNA recombination</keyword>
<dbReference type="PANTHER" id="PTHR37984">
    <property type="entry name" value="PROTEIN CBG26694"/>
    <property type="match status" value="1"/>
</dbReference>
<feature type="compositionally biased region" description="Basic and acidic residues" evidence="17">
    <location>
        <begin position="645"/>
        <end position="655"/>
    </location>
</feature>
<keyword evidence="10" id="KW-0460">Magnesium</keyword>
<feature type="region of interest" description="Disordered" evidence="17">
    <location>
        <begin position="345"/>
        <end position="414"/>
    </location>
</feature>
<dbReference type="Pfam" id="PF19259">
    <property type="entry name" value="Ty3_capsid"/>
    <property type="match status" value="1"/>
</dbReference>
<keyword evidence="3" id="KW-0808">Transferase</keyword>
<dbReference type="GO" id="GO:0003723">
    <property type="term" value="F:RNA binding"/>
    <property type="evidence" value="ECO:0007669"/>
    <property type="project" value="UniProtKB-KW"/>
</dbReference>
<keyword evidence="14" id="KW-0239">DNA-directed DNA polymerase</keyword>
<keyword evidence="12" id="KW-0229">DNA integration</keyword>
<dbReference type="InterPro" id="IPR016197">
    <property type="entry name" value="Chromo-like_dom_sf"/>
</dbReference>
<dbReference type="GO" id="GO:0006310">
    <property type="term" value="P:DNA recombination"/>
    <property type="evidence" value="ECO:0007669"/>
    <property type="project" value="UniProtKB-KW"/>
</dbReference>
<dbReference type="GO" id="GO:0003887">
    <property type="term" value="F:DNA-directed DNA polymerase activity"/>
    <property type="evidence" value="ECO:0007669"/>
    <property type="project" value="UniProtKB-KW"/>
</dbReference>
<dbReference type="FunFam" id="3.30.70.270:FF:000020">
    <property type="entry name" value="Transposon Tf2-6 polyprotein-like Protein"/>
    <property type="match status" value="1"/>
</dbReference>
<dbReference type="Pfam" id="PF17921">
    <property type="entry name" value="Integrase_H2C2"/>
    <property type="match status" value="1"/>
</dbReference>
<dbReference type="CDD" id="cd01647">
    <property type="entry name" value="RT_LTR"/>
    <property type="match status" value="1"/>
</dbReference>
<dbReference type="Pfam" id="PF08284">
    <property type="entry name" value="RVP_2"/>
    <property type="match status" value="1"/>
</dbReference>
<gene>
    <name evidence="20" type="ORF">GSI_02661</name>
</gene>
<feature type="domain" description="Chromo" evidence="18">
    <location>
        <begin position="1719"/>
        <end position="1779"/>
    </location>
</feature>
<feature type="region of interest" description="Disordered" evidence="17">
    <location>
        <begin position="1770"/>
        <end position="1817"/>
    </location>
</feature>
<evidence type="ECO:0000256" key="8">
    <source>
        <dbReference type="ARBA" id="ARBA00022759"/>
    </source>
</evidence>
<evidence type="ECO:0000256" key="10">
    <source>
        <dbReference type="ARBA" id="ARBA00022842"/>
    </source>
</evidence>
<dbReference type="InterPro" id="IPR000477">
    <property type="entry name" value="RT_dom"/>
</dbReference>
<feature type="region of interest" description="Disordered" evidence="17">
    <location>
        <begin position="145"/>
        <end position="175"/>
    </location>
</feature>
<evidence type="ECO:0000256" key="3">
    <source>
        <dbReference type="ARBA" id="ARBA00022679"/>
    </source>
</evidence>
<evidence type="ECO:0000256" key="13">
    <source>
        <dbReference type="ARBA" id="ARBA00022918"/>
    </source>
</evidence>
<proteinExistence type="predicted"/>
<dbReference type="InterPro" id="IPR045358">
    <property type="entry name" value="Ty3_capsid"/>
</dbReference>
<dbReference type="OrthoDB" id="2793548at2759"/>
<keyword evidence="5" id="KW-0540">Nuclease</keyword>
<keyword evidence="13" id="KW-0695">RNA-directed DNA polymerase</keyword>
<feature type="compositionally biased region" description="Pro residues" evidence="17">
    <location>
        <begin position="786"/>
        <end position="798"/>
    </location>
</feature>
<reference evidence="20 21" key="1">
    <citation type="journal article" date="2015" name="Sci. Rep.">
        <title>Chromosome-level genome map provides insights into diverse defense mechanisms in the medicinal fungus Ganoderma sinense.</title>
        <authorList>
            <person name="Zhu Y."/>
            <person name="Xu J."/>
            <person name="Sun C."/>
            <person name="Zhou S."/>
            <person name="Xu H."/>
            <person name="Nelson D.R."/>
            <person name="Qian J."/>
            <person name="Song J."/>
            <person name="Luo H."/>
            <person name="Xiang L."/>
            <person name="Li Y."/>
            <person name="Xu Z."/>
            <person name="Ji A."/>
            <person name="Wang L."/>
            <person name="Lu S."/>
            <person name="Hayward A."/>
            <person name="Sun W."/>
            <person name="Li X."/>
            <person name="Schwartz D.C."/>
            <person name="Wang Y."/>
            <person name="Chen S."/>
        </authorList>
    </citation>
    <scope>NUCLEOTIDE SEQUENCE [LARGE SCALE GENOMIC DNA]</scope>
    <source>
        <strain evidence="20 21">ZZ0214-1</strain>
    </source>
</reference>
<dbReference type="GO" id="GO:0003677">
    <property type="term" value="F:DNA binding"/>
    <property type="evidence" value="ECO:0007669"/>
    <property type="project" value="UniProtKB-KW"/>
</dbReference>
<evidence type="ECO:0000256" key="16">
    <source>
        <dbReference type="ARBA" id="ARBA00023172"/>
    </source>
</evidence>
<dbReference type="PROSITE" id="PS50013">
    <property type="entry name" value="CHROMO_2"/>
    <property type="match status" value="1"/>
</dbReference>
<dbReference type="Gene3D" id="2.40.50.40">
    <property type="match status" value="1"/>
</dbReference>
<dbReference type="Gene3D" id="3.30.70.270">
    <property type="match status" value="2"/>
</dbReference>
<comment type="caution">
    <text evidence="20">The sequence shown here is derived from an EMBL/GenBank/DDBJ whole genome shotgun (WGS) entry which is preliminary data.</text>
</comment>
<dbReference type="Pfam" id="PF17917">
    <property type="entry name" value="RT_RNaseH"/>
    <property type="match status" value="1"/>
</dbReference>
<evidence type="ECO:0000256" key="11">
    <source>
        <dbReference type="ARBA" id="ARBA00022884"/>
    </source>
</evidence>
<dbReference type="GO" id="GO:0046872">
    <property type="term" value="F:metal ion binding"/>
    <property type="evidence" value="ECO:0007669"/>
    <property type="project" value="UniProtKB-KW"/>
</dbReference>
<organism evidence="20 21">
    <name type="scientific">Ganoderma sinense ZZ0214-1</name>
    <dbReference type="NCBI Taxonomy" id="1077348"/>
    <lineage>
        <taxon>Eukaryota</taxon>
        <taxon>Fungi</taxon>
        <taxon>Dikarya</taxon>
        <taxon>Basidiomycota</taxon>
        <taxon>Agaricomycotina</taxon>
        <taxon>Agaricomycetes</taxon>
        <taxon>Polyporales</taxon>
        <taxon>Polyporaceae</taxon>
        <taxon>Ganoderma</taxon>
    </lineage>
</organism>
<dbReference type="SUPFAM" id="SSF53098">
    <property type="entry name" value="Ribonuclease H-like"/>
    <property type="match status" value="1"/>
</dbReference>
<feature type="compositionally biased region" description="Basic and acidic residues" evidence="17">
    <location>
        <begin position="442"/>
        <end position="455"/>
    </location>
</feature>
<dbReference type="InterPro" id="IPR041373">
    <property type="entry name" value="RT_RNaseH"/>
</dbReference>
<evidence type="ECO:0000259" key="18">
    <source>
        <dbReference type="PROSITE" id="PS50013"/>
    </source>
</evidence>
<dbReference type="InterPro" id="IPR036397">
    <property type="entry name" value="RNaseH_sf"/>
</dbReference>
<feature type="compositionally biased region" description="Basic and acidic residues" evidence="17">
    <location>
        <begin position="355"/>
        <end position="365"/>
    </location>
</feature>
<feature type="compositionally biased region" description="Low complexity" evidence="17">
    <location>
        <begin position="1794"/>
        <end position="1808"/>
    </location>
</feature>
<dbReference type="EC" id="2.7.7.49" evidence="1"/>
<evidence type="ECO:0000256" key="6">
    <source>
        <dbReference type="ARBA" id="ARBA00022723"/>
    </source>
</evidence>
<protein>
    <recommendedName>
        <fullName evidence="1">RNA-directed DNA polymerase</fullName>
        <ecNumber evidence="1">2.7.7.49</ecNumber>
    </recommendedName>
</protein>
<evidence type="ECO:0000256" key="14">
    <source>
        <dbReference type="ARBA" id="ARBA00022932"/>
    </source>
</evidence>
<dbReference type="GO" id="GO:0005634">
    <property type="term" value="C:nucleus"/>
    <property type="evidence" value="ECO:0007669"/>
    <property type="project" value="UniProtKB-ARBA"/>
</dbReference>
<dbReference type="InterPro" id="IPR001584">
    <property type="entry name" value="Integrase_cat-core"/>
</dbReference>
<evidence type="ECO:0000259" key="19">
    <source>
        <dbReference type="PROSITE" id="PS50994"/>
    </source>
</evidence>
<evidence type="ECO:0000256" key="4">
    <source>
        <dbReference type="ARBA" id="ARBA00022695"/>
    </source>
</evidence>
<dbReference type="InterPro" id="IPR050951">
    <property type="entry name" value="Retrovirus_Pol_polyprotein"/>
</dbReference>
<dbReference type="Pfam" id="PF00078">
    <property type="entry name" value="RVT_1"/>
    <property type="match status" value="2"/>
</dbReference>
<dbReference type="SUPFAM" id="SSF56672">
    <property type="entry name" value="DNA/RNA polymerases"/>
    <property type="match status" value="1"/>
</dbReference>
<dbReference type="InterPro" id="IPR041588">
    <property type="entry name" value="Integrase_H2C2"/>
</dbReference>
<evidence type="ECO:0000256" key="17">
    <source>
        <dbReference type="SAM" id="MobiDB-lite"/>
    </source>
</evidence>
<keyword evidence="4" id="KW-0548">Nucleotidyltransferase</keyword>
<dbReference type="EMBL" id="AYKW01000004">
    <property type="protein sequence ID" value="PIL34874.1"/>
    <property type="molecule type" value="Genomic_DNA"/>
</dbReference>
<feature type="compositionally biased region" description="Low complexity" evidence="17">
    <location>
        <begin position="160"/>
        <end position="169"/>
    </location>
</feature>
<evidence type="ECO:0000313" key="20">
    <source>
        <dbReference type="EMBL" id="PIL34874.1"/>
    </source>
</evidence>
<dbReference type="FunFam" id="3.30.70.270:FF:000003">
    <property type="entry name" value="Transposon Ty3-G Gag-Pol polyprotein"/>
    <property type="match status" value="1"/>
</dbReference>
<feature type="region of interest" description="Disordered" evidence="17">
    <location>
        <begin position="429"/>
        <end position="457"/>
    </location>
</feature>
<evidence type="ECO:0000256" key="9">
    <source>
        <dbReference type="ARBA" id="ARBA00022801"/>
    </source>
</evidence>
<dbReference type="CDD" id="cd00303">
    <property type="entry name" value="retropepsin_like"/>
    <property type="match status" value="1"/>
</dbReference>
<evidence type="ECO:0000313" key="21">
    <source>
        <dbReference type="Proteomes" id="UP000230002"/>
    </source>
</evidence>
<evidence type="ECO:0000256" key="2">
    <source>
        <dbReference type="ARBA" id="ARBA00022670"/>
    </source>
</evidence>
<dbReference type="Gene3D" id="2.40.70.10">
    <property type="entry name" value="Acid Proteases"/>
    <property type="match status" value="1"/>
</dbReference>
<dbReference type="Proteomes" id="UP000230002">
    <property type="component" value="Unassembled WGS sequence"/>
</dbReference>
<evidence type="ECO:0000256" key="5">
    <source>
        <dbReference type="ARBA" id="ARBA00022722"/>
    </source>
</evidence>
<dbReference type="Gene3D" id="1.10.340.70">
    <property type="match status" value="1"/>
</dbReference>
<dbReference type="GO" id="GO:0015074">
    <property type="term" value="P:DNA integration"/>
    <property type="evidence" value="ECO:0007669"/>
    <property type="project" value="UniProtKB-KW"/>
</dbReference>
<name>A0A2G8SM76_9APHY</name>
<dbReference type="InterPro" id="IPR012337">
    <property type="entry name" value="RNaseH-like_sf"/>
</dbReference>
<dbReference type="Gene3D" id="3.10.10.10">
    <property type="entry name" value="HIV Type 1 Reverse Transcriptase, subunit A, domain 1"/>
    <property type="match status" value="1"/>
</dbReference>
<dbReference type="STRING" id="1077348.A0A2G8SM76"/>
<feature type="compositionally biased region" description="Low complexity" evidence="17">
    <location>
        <begin position="656"/>
        <end position="669"/>
    </location>
</feature>
<keyword evidence="11" id="KW-0694">RNA-binding</keyword>
<keyword evidence="15" id="KW-0238">DNA-binding</keyword>
<evidence type="ECO:0000256" key="1">
    <source>
        <dbReference type="ARBA" id="ARBA00012493"/>
    </source>
</evidence>
<dbReference type="SMART" id="SM00298">
    <property type="entry name" value="CHROMO"/>
    <property type="match status" value="1"/>
</dbReference>
<dbReference type="Pfam" id="PF24626">
    <property type="entry name" value="SH3_Tf2-1"/>
    <property type="match status" value="1"/>
</dbReference>
<dbReference type="GO" id="GO:0006508">
    <property type="term" value="P:proteolysis"/>
    <property type="evidence" value="ECO:0007669"/>
    <property type="project" value="UniProtKB-KW"/>
</dbReference>
<keyword evidence="9" id="KW-0378">Hydrolase</keyword>
<dbReference type="FunFam" id="3.30.420.10:FF:000032">
    <property type="entry name" value="Retrovirus-related Pol polyprotein from transposon 297-like Protein"/>
    <property type="match status" value="1"/>
</dbReference>
<sequence>MSVYDGQSDVFPPGSFYFPLQSQGPVLSQVSAQGLPPPQMQSQPTAEDYARLSTQMQAQHAQHLQEEANAAAQARAASSQLPFDEQTTLRELFQAVVNANHENAALRAHSDRQDDLIEALRVRVAEGNEQSIRFARDVFDEATHAIHNAPGPSGSGSSAGSGSAPARSSTVKLREPAKFKGKADEVENFIRDVSVNIRLQGSAFAPDQNKVEYFSMYLEKGSPLSWYNAITRQQPHLLHNWSQFLVEFIRRFQTTDLISKYTRKVKALEQKGSVADLVNQFQECLAYLHWSEQTKIVLFRRKLKPDLRRSIMDIPVPATFDEWAPLVIDRDNQLHELEIDLKRDDKAKAKSSSNTHRDRSRDRHSSTSNWRSSPSAQPASQPQSGSDPYGPAPMDVDATRRPRGPLTPEEKARRAEKGLCPYCGGSHKLQDCAKRPASKASSSEKKSDKKADPARVNESPVPFCLSSHVSKIITSPDHFFLSVTLRFPDRKPINTFTLVDCGATDSCISLAFANRHNLPRRPKDEPVPILAVDNRPIASGLVEYDVVTSLTVQSHSENLALGVVEVPYPVILGLDWLERHNPHIHWIRRELTFSCCGDNSVAHALAQRESAHTLSSVSSSVHSCAPTALGFGFGINASPFPMRPARSDNSRRADHASSSSPSPHVSVLSASARPWHAPRIVTQIGYGRNGSVFSIDSPLRPRLSPLGCSRLGRGRTEFMPPPSGDSQAGCGRTGSSPDLDIKFINSARFRKYARTGETAVLYYHPFGTPGYTLASMRYDSGDTTPPENPSPEPPPPDDPSQHIPDKYARFARVFSPVEVEQLPPHRPGFDAAIELEDGKTPPYGPLYHLSEDERAHVLDYVETNLKKGFIRRSTSSAAAPILFVCKKTGDLRLCVDYRGLNAITRKNRYPLPLIGDLLDCIQGCRVFTTLDLKNAFNLIRIREGDEWKTAFRTHLGLFEYLDALRDLLDVVCVVYIDDILIFSRNQEEHDRHVAMVLERLEKAGLFTNAKKCSFDQSEVEYVGYRLNADGIRMDPNKLSTIADWPIPTSVKEVQSFLGFANFYRRFIDNYAKMALPLHALTKKASHDAPFVWSSEANDAFEALRGAVLSEPVLFHFNPARPSTLSTDASDFAIAGVLHQPDDAGHLHLVAYYSRKLSPAEINYQVYDKELLAVVDSFRDMRAWLIGTRDPVTVVSDHKNLEYFMSSRLLNRRQARWSIFLSEFNFRLDYAPGLRNLADAPSRRADFAPQKGDEVVEENFRALLTPAHTERLWCNKPSTTWPRQASSFASVVISAFTELSVDRSDFKKRLADAVQADPEWRDVVSRGDSKFRSEGNVVYHDARLYVPRSLRSEVVHFYHDSARSGHFGREHTLELVKRDFSWPGLQTYVRKYVQGCDTCSRIKAPRHKPFGLLRPLEIPDRPWKGITMDMIVKLPDSHGYDSIWVVCDRLTRYAHFVPCNEAMDAPALAWLFFDRIFRHHGMPESIVSDRGTTFVSQFWNALTSLLRTELKFSTAHHLQTDGLTERTNQTLECYLRAYVSSQQDDWVDYLPLAEFTFNNHASSSTGKSPFFANLGYHPTFNPLITLTATVPAANDMAQRLSRLHVELQAQLHAAQNTQSWYYNEHVKDAPKFKPGQLVWLLRRHIKSVRPSDKLDHRRLGPFPIHHAISDVVYKLQLPTYLSHLHPVFHVSLLEPYYDTSTSLPHSDPVPFPISEDSPTPTIHTILDCRKLGQRYEYLVHWRDLPPDEDSWVPITDILSTANELLERFHRRHTRAPRPPTSLLLRPSNPEPPTSTPSVPAKPSSSKAVPAAPPHQQKRKNIARLCTVMGWYKIPGNPPDISQVLRGIGGIAWNW</sequence>
<dbReference type="PANTHER" id="PTHR37984:SF5">
    <property type="entry name" value="PROTEIN NYNRIN-LIKE"/>
    <property type="match status" value="1"/>
</dbReference>
<feature type="region of interest" description="Disordered" evidence="17">
    <location>
        <begin position="774"/>
        <end position="804"/>
    </location>
</feature>
<dbReference type="GO" id="GO:0003964">
    <property type="term" value="F:RNA-directed DNA polymerase activity"/>
    <property type="evidence" value="ECO:0007669"/>
    <property type="project" value="UniProtKB-KW"/>
</dbReference>
<keyword evidence="8" id="KW-0255">Endonuclease</keyword>
<dbReference type="InterPro" id="IPR023780">
    <property type="entry name" value="Chromo_domain"/>
</dbReference>
<feature type="compositionally biased region" description="Low complexity" evidence="17">
    <location>
        <begin position="366"/>
        <end position="384"/>
    </location>
</feature>
<keyword evidence="21" id="KW-1185">Reference proteome</keyword>
<dbReference type="GO" id="GO:0004519">
    <property type="term" value="F:endonuclease activity"/>
    <property type="evidence" value="ECO:0007669"/>
    <property type="project" value="UniProtKB-KW"/>
</dbReference>
<dbReference type="Gene3D" id="3.30.420.10">
    <property type="entry name" value="Ribonuclease H-like superfamily/Ribonuclease H"/>
    <property type="match status" value="1"/>
</dbReference>
<dbReference type="CDD" id="cd00024">
    <property type="entry name" value="CD_CSD"/>
    <property type="match status" value="1"/>
</dbReference>
<dbReference type="InterPro" id="IPR043128">
    <property type="entry name" value="Rev_trsase/Diguanyl_cyclase"/>
</dbReference>
<keyword evidence="6" id="KW-0479">Metal-binding</keyword>
<evidence type="ECO:0000256" key="12">
    <source>
        <dbReference type="ARBA" id="ARBA00022908"/>
    </source>
</evidence>
<dbReference type="PROSITE" id="PS50994">
    <property type="entry name" value="INTEGRASE"/>
    <property type="match status" value="1"/>
</dbReference>
<dbReference type="InterPro" id="IPR021109">
    <property type="entry name" value="Peptidase_aspartic_dom_sf"/>
</dbReference>
<dbReference type="SUPFAM" id="SSF50630">
    <property type="entry name" value="Acid proteases"/>
    <property type="match status" value="1"/>
</dbReference>
<feature type="domain" description="Integrase catalytic" evidence="19">
    <location>
        <begin position="1417"/>
        <end position="1576"/>
    </location>
</feature>
<accession>A0A2G8SM76</accession>
<dbReference type="InterPro" id="IPR056924">
    <property type="entry name" value="SH3_Tf2-1"/>
</dbReference>
<dbReference type="GO" id="GO:0006338">
    <property type="term" value="P:chromatin remodeling"/>
    <property type="evidence" value="ECO:0007669"/>
    <property type="project" value="UniProtKB-ARBA"/>
</dbReference>
<dbReference type="InterPro" id="IPR043502">
    <property type="entry name" value="DNA/RNA_pol_sf"/>
</dbReference>
<dbReference type="SUPFAM" id="SSF54160">
    <property type="entry name" value="Chromo domain-like"/>
    <property type="match status" value="1"/>
</dbReference>
<dbReference type="Pfam" id="PF00385">
    <property type="entry name" value="Chromo"/>
    <property type="match status" value="1"/>
</dbReference>
<evidence type="ECO:0000256" key="7">
    <source>
        <dbReference type="ARBA" id="ARBA00022750"/>
    </source>
</evidence>
<dbReference type="FunFam" id="1.10.340.70:FF:000001">
    <property type="entry name" value="Retrovirus-related Pol polyprotein from transposon gypsy-like Protein"/>
    <property type="match status" value="1"/>
</dbReference>
<dbReference type="InterPro" id="IPR000953">
    <property type="entry name" value="Chromo/chromo_shadow_dom"/>
</dbReference>
<keyword evidence="7" id="KW-0064">Aspartyl protease</keyword>
<dbReference type="GO" id="GO:0004190">
    <property type="term" value="F:aspartic-type endopeptidase activity"/>
    <property type="evidence" value="ECO:0007669"/>
    <property type="project" value="UniProtKB-KW"/>
</dbReference>